<dbReference type="SUPFAM" id="SSF56349">
    <property type="entry name" value="DNA breaking-rejoining enzymes"/>
    <property type="match status" value="1"/>
</dbReference>
<dbReference type="GO" id="GO:0005737">
    <property type="term" value="C:cytoplasm"/>
    <property type="evidence" value="ECO:0007669"/>
    <property type="project" value="UniProtKB-SubCell"/>
</dbReference>
<dbReference type="HAMAP" id="MF_01808">
    <property type="entry name" value="Recomb_XerC_XerD"/>
    <property type="match status" value="1"/>
</dbReference>
<dbReference type="InterPro" id="IPR002104">
    <property type="entry name" value="Integrase_catalytic"/>
</dbReference>
<feature type="active site" evidence="11">
    <location>
        <position position="174"/>
    </location>
</feature>
<feature type="region of interest" description="Disordered" evidence="12">
    <location>
        <begin position="90"/>
        <end position="114"/>
    </location>
</feature>
<feature type="active site" description="O-(3'-phospho-DNA)-tyrosine intermediate" evidence="11">
    <location>
        <position position="280"/>
    </location>
</feature>
<comment type="subunit">
    <text evidence="11">Forms a cyclic heterotetrameric complex composed of two molecules of XerC and two molecules of XerD.</text>
</comment>
<dbReference type="Gene3D" id="1.10.443.10">
    <property type="entry name" value="Intergrase catalytic core"/>
    <property type="match status" value="1"/>
</dbReference>
<dbReference type="CDD" id="cd00798">
    <property type="entry name" value="INT_XerDC_C"/>
    <property type="match status" value="1"/>
</dbReference>
<dbReference type="InterPro" id="IPR011931">
    <property type="entry name" value="Recomb_XerC"/>
</dbReference>
<proteinExistence type="inferred from homology"/>
<reference evidence="15" key="1">
    <citation type="journal article" date="2014" name="Int. J. Syst. Evol. Microbiol.">
        <title>Complete genome sequence of Corynebacterium casei LMG S-19264T (=DSM 44701T), isolated from a smear-ripened cheese.</title>
        <authorList>
            <consortium name="US DOE Joint Genome Institute (JGI-PGF)"/>
            <person name="Walter F."/>
            <person name="Albersmeier A."/>
            <person name="Kalinowski J."/>
            <person name="Ruckert C."/>
        </authorList>
    </citation>
    <scope>NUCLEOTIDE SEQUENCE</scope>
    <source>
        <strain evidence="15">KCTC 23430</strain>
    </source>
</reference>
<dbReference type="EMBL" id="BMYM01000002">
    <property type="protein sequence ID" value="GHD36462.1"/>
    <property type="molecule type" value="Genomic_DNA"/>
</dbReference>
<dbReference type="RefSeq" id="WP_189478104.1">
    <property type="nucleotide sequence ID" value="NZ_BMYM01000002.1"/>
</dbReference>
<evidence type="ECO:0000256" key="1">
    <source>
        <dbReference type="ARBA" id="ARBA00004496"/>
    </source>
</evidence>
<dbReference type="PANTHER" id="PTHR30349:SF81">
    <property type="entry name" value="TYROSINE RECOMBINASE XERC"/>
    <property type="match status" value="1"/>
</dbReference>
<dbReference type="GO" id="GO:0051301">
    <property type="term" value="P:cell division"/>
    <property type="evidence" value="ECO:0007669"/>
    <property type="project" value="UniProtKB-UniRule"/>
</dbReference>
<evidence type="ECO:0000256" key="5">
    <source>
        <dbReference type="ARBA" id="ARBA00022618"/>
    </source>
</evidence>
<dbReference type="PANTHER" id="PTHR30349">
    <property type="entry name" value="PHAGE INTEGRASE-RELATED"/>
    <property type="match status" value="1"/>
</dbReference>
<keyword evidence="7 11" id="KW-0229">DNA integration</keyword>
<comment type="similarity">
    <text evidence="2 11">Belongs to the 'phage' integrase family. XerC subfamily.</text>
</comment>
<keyword evidence="5 11" id="KW-0132">Cell division</keyword>
<keyword evidence="10 11" id="KW-0131">Cell cycle</keyword>
<dbReference type="InterPro" id="IPR023009">
    <property type="entry name" value="Tyrosine_recombinase_XerC/XerD"/>
</dbReference>
<evidence type="ECO:0000256" key="6">
    <source>
        <dbReference type="ARBA" id="ARBA00022829"/>
    </source>
</evidence>
<evidence type="ECO:0000313" key="16">
    <source>
        <dbReference type="Proteomes" id="UP000644693"/>
    </source>
</evidence>
<dbReference type="PROSITE" id="PS51900">
    <property type="entry name" value="CB"/>
    <property type="match status" value="1"/>
</dbReference>
<dbReference type="InterPro" id="IPR004107">
    <property type="entry name" value="Integrase_SAM-like_N"/>
</dbReference>
<dbReference type="InterPro" id="IPR050090">
    <property type="entry name" value="Tyrosine_recombinase_XerCD"/>
</dbReference>
<evidence type="ECO:0000313" key="15">
    <source>
        <dbReference type="EMBL" id="GHD36462.1"/>
    </source>
</evidence>
<evidence type="ECO:0000259" key="13">
    <source>
        <dbReference type="PROSITE" id="PS51898"/>
    </source>
</evidence>
<dbReference type="InterPro" id="IPR013762">
    <property type="entry name" value="Integrase-like_cat_sf"/>
</dbReference>
<evidence type="ECO:0000256" key="9">
    <source>
        <dbReference type="ARBA" id="ARBA00023172"/>
    </source>
</evidence>
<dbReference type="NCBIfam" id="TIGR02224">
    <property type="entry name" value="recomb_XerC"/>
    <property type="match status" value="1"/>
</dbReference>
<name>A0A918XKR0_9GAMM</name>
<feature type="domain" description="Tyr recombinase" evidence="13">
    <location>
        <begin position="111"/>
        <end position="293"/>
    </location>
</feature>
<organism evidence="15 16">
    <name type="scientific">Parahalioglobus pacificus</name>
    <dbReference type="NCBI Taxonomy" id="930806"/>
    <lineage>
        <taxon>Bacteria</taxon>
        <taxon>Pseudomonadati</taxon>
        <taxon>Pseudomonadota</taxon>
        <taxon>Gammaproteobacteria</taxon>
        <taxon>Cellvibrionales</taxon>
        <taxon>Halieaceae</taxon>
        <taxon>Parahalioglobus</taxon>
    </lineage>
</organism>
<dbReference type="InterPro" id="IPR010998">
    <property type="entry name" value="Integrase_recombinase_N"/>
</dbReference>
<evidence type="ECO:0000256" key="2">
    <source>
        <dbReference type="ARBA" id="ARBA00006657"/>
    </source>
</evidence>
<accession>A0A918XKR0</accession>
<dbReference type="Pfam" id="PF00589">
    <property type="entry name" value="Phage_integrase"/>
    <property type="match status" value="1"/>
</dbReference>
<dbReference type="AlphaFoldDB" id="A0A918XKR0"/>
<feature type="domain" description="Core-binding (CB)" evidence="14">
    <location>
        <begin position="4"/>
        <end position="90"/>
    </location>
</feature>
<keyword evidence="16" id="KW-1185">Reference proteome</keyword>
<comment type="subcellular location">
    <subcellularLocation>
        <location evidence="1 11">Cytoplasm</location>
    </subcellularLocation>
</comment>
<dbReference type="GO" id="GO:0007059">
    <property type="term" value="P:chromosome segregation"/>
    <property type="evidence" value="ECO:0007669"/>
    <property type="project" value="UniProtKB-UniRule"/>
</dbReference>
<feature type="active site" evidence="11">
    <location>
        <position position="245"/>
    </location>
</feature>
<dbReference type="Proteomes" id="UP000644693">
    <property type="component" value="Unassembled WGS sequence"/>
</dbReference>
<evidence type="ECO:0000256" key="11">
    <source>
        <dbReference type="HAMAP-Rule" id="MF_01808"/>
    </source>
</evidence>
<evidence type="ECO:0000256" key="3">
    <source>
        <dbReference type="ARBA" id="ARBA00015804"/>
    </source>
</evidence>
<comment type="function">
    <text evidence="11">Site-specific tyrosine recombinase, which acts by catalyzing the cutting and rejoining of the recombining DNA molecules. The XerC-XerD complex is essential to convert dimers of the bacterial chromosome into monomers to permit their segregation at cell division. It also contributes to the segregational stability of plasmids.</text>
</comment>
<feature type="active site" evidence="11">
    <location>
        <position position="248"/>
    </location>
</feature>
<dbReference type="NCBIfam" id="NF001399">
    <property type="entry name" value="PRK00283.1"/>
    <property type="match status" value="1"/>
</dbReference>
<dbReference type="PROSITE" id="PS51898">
    <property type="entry name" value="TYR_RECOMBINASE"/>
    <property type="match status" value="1"/>
</dbReference>
<dbReference type="GO" id="GO:0003677">
    <property type="term" value="F:DNA binding"/>
    <property type="evidence" value="ECO:0007669"/>
    <property type="project" value="UniProtKB-UniRule"/>
</dbReference>
<keyword evidence="8 11" id="KW-0238">DNA-binding</keyword>
<keyword evidence="6 11" id="KW-0159">Chromosome partition</keyword>
<keyword evidence="4 11" id="KW-0963">Cytoplasm</keyword>
<evidence type="ECO:0000256" key="12">
    <source>
        <dbReference type="SAM" id="MobiDB-lite"/>
    </source>
</evidence>
<gene>
    <name evidence="11 15" type="primary">xerC</name>
    <name evidence="15" type="ORF">GCM10007053_24900</name>
</gene>
<evidence type="ECO:0000256" key="4">
    <source>
        <dbReference type="ARBA" id="ARBA00022490"/>
    </source>
</evidence>
<evidence type="ECO:0000256" key="7">
    <source>
        <dbReference type="ARBA" id="ARBA00022908"/>
    </source>
</evidence>
<protein>
    <recommendedName>
        <fullName evidence="3 11">Tyrosine recombinase XerC</fullName>
    </recommendedName>
</protein>
<keyword evidence="9 11" id="KW-0233">DNA recombination</keyword>
<evidence type="ECO:0000256" key="8">
    <source>
        <dbReference type="ARBA" id="ARBA00023125"/>
    </source>
</evidence>
<evidence type="ECO:0000256" key="10">
    <source>
        <dbReference type="ARBA" id="ARBA00023306"/>
    </source>
</evidence>
<dbReference type="Gene3D" id="1.10.150.130">
    <property type="match status" value="1"/>
</dbReference>
<sequence>MTESALGAAIREFLTYLREVRQLSPHTLTNYQRDLNALLLFCDAAGLYEPDAVQESHIRQWVTGMHRKGLAGSSIQRSLSACRSLYNHLGRQAGQPRNPAAAVQAPRKPRKLPKTLDADQLDHFLSKSDDSPLGLRDLAIAELFYSSGLRLAELSSLNIHDIDRNGRLVTVTGKGSKTRTVPVGQAALTAIDNWLAQRPALAPDSDCADALFTSSRGGRLSERSIQARLRLLGRKAGMRQDVHPHMLRHSFASHMLESSGDLRAVQELLGHANIATTQIYTHLDFQHLAKVYDAAHPRARRRKPKPE</sequence>
<dbReference type="InterPro" id="IPR011010">
    <property type="entry name" value="DNA_brk_join_enz"/>
</dbReference>
<feature type="active site" evidence="11">
    <location>
        <position position="150"/>
    </location>
</feature>
<feature type="active site" evidence="11">
    <location>
        <position position="271"/>
    </location>
</feature>
<comment type="caution">
    <text evidence="15">The sequence shown here is derived from an EMBL/GenBank/DDBJ whole genome shotgun (WGS) entry which is preliminary data.</text>
</comment>
<dbReference type="Pfam" id="PF02899">
    <property type="entry name" value="Phage_int_SAM_1"/>
    <property type="match status" value="1"/>
</dbReference>
<evidence type="ECO:0000259" key="14">
    <source>
        <dbReference type="PROSITE" id="PS51900"/>
    </source>
</evidence>
<dbReference type="InterPro" id="IPR044068">
    <property type="entry name" value="CB"/>
</dbReference>
<reference evidence="15" key="2">
    <citation type="submission" date="2020-09" db="EMBL/GenBank/DDBJ databases">
        <authorList>
            <person name="Sun Q."/>
            <person name="Kim S."/>
        </authorList>
    </citation>
    <scope>NUCLEOTIDE SEQUENCE</scope>
    <source>
        <strain evidence="15">KCTC 23430</strain>
    </source>
</reference>
<dbReference type="GO" id="GO:0006313">
    <property type="term" value="P:DNA transposition"/>
    <property type="evidence" value="ECO:0007669"/>
    <property type="project" value="UniProtKB-UniRule"/>
</dbReference>
<dbReference type="GO" id="GO:0009037">
    <property type="term" value="F:tyrosine-based site-specific recombinase activity"/>
    <property type="evidence" value="ECO:0007669"/>
    <property type="project" value="UniProtKB-UniRule"/>
</dbReference>